<dbReference type="InterPro" id="IPR015943">
    <property type="entry name" value="WD40/YVTN_repeat-like_dom_sf"/>
</dbReference>
<proteinExistence type="inferred from homology"/>
<keyword evidence="11" id="KW-1185">Reference proteome</keyword>
<evidence type="ECO:0000313" key="10">
    <source>
        <dbReference type="EMBL" id="VUG19473.1"/>
    </source>
</evidence>
<dbReference type="SUPFAM" id="SSF50978">
    <property type="entry name" value="WD40 repeat-like"/>
    <property type="match status" value="1"/>
</dbReference>
<evidence type="ECO:0000256" key="8">
    <source>
        <dbReference type="SAM" id="MobiDB-lite"/>
    </source>
</evidence>
<dbReference type="GO" id="GO:0005654">
    <property type="term" value="C:nucleoplasm"/>
    <property type="evidence" value="ECO:0007669"/>
    <property type="project" value="UniProtKB-SubCell"/>
</dbReference>
<comment type="subcellular location">
    <subcellularLocation>
        <location evidence="6">Nucleus</location>
        <location evidence="6">Nucleolus</location>
    </subcellularLocation>
    <subcellularLocation>
        <location evidence="6">Nucleus</location>
        <location evidence="6">Nucleoplasm</location>
    </subcellularLocation>
</comment>
<reference evidence="10 11" key="1">
    <citation type="submission" date="2019-07" db="EMBL/GenBank/DDBJ databases">
        <authorList>
            <person name="Friedrich A."/>
            <person name="Schacherer J."/>
        </authorList>
    </citation>
    <scope>NUCLEOTIDE SEQUENCE [LARGE SCALE GENOMIC DNA]</scope>
</reference>
<feature type="repeat" description="WD" evidence="7">
    <location>
        <begin position="211"/>
        <end position="252"/>
    </location>
</feature>
<dbReference type="GO" id="GO:0000466">
    <property type="term" value="P:maturation of 5.8S rRNA from tricistronic rRNA transcript (SSU-rRNA, 5.8S rRNA, LSU-rRNA)"/>
    <property type="evidence" value="ECO:0007669"/>
    <property type="project" value="UniProtKB-UniRule"/>
</dbReference>
<sequence length="460" mass="50600">MKMSDGLESNKGQVKIKFITREEDSSLHVSPNPLFVPVTLKRFGLSEIVNHLLETESPIPFDFIINGTILKGSLHDYLLQNGLSSEAFMTVEYTRALLPPRFLASFSNEDWISSIDALGTMATDGGNGEVVTAPKILTGSYDGIVRIYNLHGKVETQLSGHRQPVKAVKFISPTKFVSAGMDRDVRLWKAGTVGEEDLGKETQNGKTIALLSYHKSSISSLAVNLSSSRIISGSYDNTLAIWSTKPKQMSTSNPLEDLDSRKGNMSSASRKRLKLAVGDSTIKRKSPLAVLESHVRPVEDVIFDTNDDTVGYSVSQDHTVKTWDFVTAKCVDTRRTNHPLLSVTALPNLHLLATGSSARHINLHDPRSSKITNSKLVGHRNFVCSLKVPSNNDYMILSGSHDGTVKVWDVRTNSAIYTITRESEDPATKVFAVGWEKDIGIISGGNDKKLQINSEAEFRK</sequence>
<evidence type="ECO:0000256" key="2">
    <source>
        <dbReference type="ARBA" id="ARBA00022552"/>
    </source>
</evidence>
<feature type="region of interest" description="Disordered" evidence="8">
    <location>
        <begin position="248"/>
        <end position="272"/>
    </location>
</feature>
<dbReference type="SMART" id="SM00320">
    <property type="entry name" value="WD40"/>
    <property type="match status" value="7"/>
</dbReference>
<dbReference type="Pfam" id="PF00400">
    <property type="entry name" value="WD40"/>
    <property type="match status" value="4"/>
</dbReference>
<dbReference type="Proteomes" id="UP000478008">
    <property type="component" value="Unassembled WGS sequence"/>
</dbReference>
<dbReference type="Gene3D" id="2.130.10.10">
    <property type="entry name" value="YVTN repeat-like/Quinoprotein amine dehydrogenase"/>
    <property type="match status" value="1"/>
</dbReference>
<accession>A0A7D9D0A4</accession>
<dbReference type="PROSITE" id="PS00678">
    <property type="entry name" value="WD_REPEATS_1"/>
    <property type="match status" value="1"/>
</dbReference>
<dbReference type="InterPro" id="IPR019775">
    <property type="entry name" value="WD40_repeat_CS"/>
</dbReference>
<dbReference type="EMBL" id="CABFWN010000005">
    <property type="protein sequence ID" value="VUG19473.1"/>
    <property type="molecule type" value="Genomic_DNA"/>
</dbReference>
<organism evidence="10 11">
    <name type="scientific">Dekkera bruxellensis</name>
    <name type="common">Brettanomyces custersii</name>
    <dbReference type="NCBI Taxonomy" id="5007"/>
    <lineage>
        <taxon>Eukaryota</taxon>
        <taxon>Fungi</taxon>
        <taxon>Dikarya</taxon>
        <taxon>Ascomycota</taxon>
        <taxon>Saccharomycotina</taxon>
        <taxon>Pichiomycetes</taxon>
        <taxon>Pichiales</taxon>
        <taxon>Pichiaceae</taxon>
        <taxon>Brettanomyces</taxon>
    </lineage>
</organism>
<dbReference type="PROSITE" id="PS50294">
    <property type="entry name" value="WD_REPEATS_REGION"/>
    <property type="match status" value="3"/>
</dbReference>
<evidence type="ECO:0000256" key="7">
    <source>
        <dbReference type="PROSITE-ProRule" id="PRU00221"/>
    </source>
</evidence>
<dbReference type="GO" id="GO:0030687">
    <property type="term" value="C:preribosome, large subunit precursor"/>
    <property type="evidence" value="ECO:0007669"/>
    <property type="project" value="UniProtKB-UniRule"/>
</dbReference>
<dbReference type="PRINTS" id="PR00320">
    <property type="entry name" value="GPROTEINBRPT"/>
</dbReference>
<dbReference type="InterPro" id="IPR001680">
    <property type="entry name" value="WD40_rpt"/>
</dbReference>
<comment type="subunit">
    <text evidence="6">Component of the NOP7 complex, composed of ERB1, NOP7 and YTM1. Within the NOP7 complex ERB1 appears to interact directly with NOP7 and YTM1. The NOP7 complex also associates with the 66S pre-ribosome.</text>
</comment>
<comment type="similarity">
    <text evidence="6">Belongs to the WD repeat WDR12/YTM1 family.</text>
</comment>
<evidence type="ECO:0000256" key="6">
    <source>
        <dbReference type="HAMAP-Rule" id="MF_03029"/>
    </source>
</evidence>
<dbReference type="InterPro" id="IPR036322">
    <property type="entry name" value="WD40_repeat_dom_sf"/>
</dbReference>
<evidence type="ECO:0000256" key="1">
    <source>
        <dbReference type="ARBA" id="ARBA00022517"/>
    </source>
</evidence>
<evidence type="ECO:0000256" key="3">
    <source>
        <dbReference type="ARBA" id="ARBA00022574"/>
    </source>
</evidence>
<evidence type="ECO:0000256" key="5">
    <source>
        <dbReference type="ARBA" id="ARBA00023242"/>
    </source>
</evidence>
<dbReference type="AlphaFoldDB" id="A0A7D9D0A4"/>
<dbReference type="InterPro" id="IPR012972">
    <property type="entry name" value="NLE"/>
</dbReference>
<evidence type="ECO:0000313" key="11">
    <source>
        <dbReference type="Proteomes" id="UP000478008"/>
    </source>
</evidence>
<evidence type="ECO:0000256" key="4">
    <source>
        <dbReference type="ARBA" id="ARBA00022737"/>
    </source>
</evidence>
<gene>
    <name evidence="6 10" type="primary">YTM1</name>
    <name evidence="10" type="ORF">DEBR0S5_03642G</name>
</gene>
<keyword evidence="2 6" id="KW-0698">rRNA processing</keyword>
<protein>
    <recommendedName>
        <fullName evidence="6">Ribosome biogenesis protein YTM1</fullName>
    </recommendedName>
</protein>
<feature type="domain" description="NLE" evidence="9">
    <location>
        <begin position="14"/>
        <end position="78"/>
    </location>
</feature>
<dbReference type="CDD" id="cd00200">
    <property type="entry name" value="WD40"/>
    <property type="match status" value="1"/>
</dbReference>
<dbReference type="InterPro" id="IPR020472">
    <property type="entry name" value="WD40_PAC1"/>
</dbReference>
<keyword evidence="1 6" id="KW-0690">Ribosome biogenesis</keyword>
<feature type="repeat" description="WD" evidence="7">
    <location>
        <begin position="376"/>
        <end position="418"/>
    </location>
</feature>
<dbReference type="PROSITE" id="PS50082">
    <property type="entry name" value="WD_REPEATS_2"/>
    <property type="match status" value="4"/>
</dbReference>
<evidence type="ECO:0000259" key="9">
    <source>
        <dbReference type="Pfam" id="PF08154"/>
    </source>
</evidence>
<comment type="function">
    <text evidence="6">Component of the NOP7 complex, which is required for maturation of the 25S and 5.8S ribosomal RNAs and formation of the 60S ribosome.</text>
</comment>
<name>A0A7D9D0A4_DEKBR</name>
<feature type="repeat" description="WD" evidence="7">
    <location>
        <begin position="158"/>
        <end position="189"/>
    </location>
</feature>
<keyword evidence="4" id="KW-0677">Repeat</keyword>
<dbReference type="HAMAP" id="MF_03029">
    <property type="entry name" value="WDR12"/>
    <property type="match status" value="1"/>
</dbReference>
<keyword evidence="5 6" id="KW-0539">Nucleus</keyword>
<keyword evidence="3 7" id="KW-0853">WD repeat</keyword>
<dbReference type="PANTHER" id="PTHR19855">
    <property type="entry name" value="WD40 REPEAT PROTEIN 12, 37"/>
    <property type="match status" value="1"/>
</dbReference>
<dbReference type="GO" id="GO:0070545">
    <property type="term" value="C:PeBoW complex"/>
    <property type="evidence" value="ECO:0007669"/>
    <property type="project" value="TreeGrafter"/>
</dbReference>
<dbReference type="GO" id="GO:0000463">
    <property type="term" value="P:maturation of LSU-rRNA from tricistronic rRNA transcript (SSU-rRNA, 5.8S rRNA, LSU-rRNA)"/>
    <property type="evidence" value="ECO:0007669"/>
    <property type="project" value="UniProtKB-UniRule"/>
</dbReference>
<dbReference type="Pfam" id="PF08154">
    <property type="entry name" value="NLE"/>
    <property type="match status" value="1"/>
</dbReference>
<dbReference type="InterPro" id="IPR028599">
    <property type="entry name" value="WDR12/Ytm1"/>
</dbReference>
<dbReference type="GO" id="GO:0043021">
    <property type="term" value="F:ribonucleoprotein complex binding"/>
    <property type="evidence" value="ECO:0007669"/>
    <property type="project" value="UniProtKB-UniRule"/>
</dbReference>
<dbReference type="PANTHER" id="PTHR19855:SF11">
    <property type="entry name" value="RIBOSOME BIOGENESIS PROTEIN WDR12"/>
    <property type="match status" value="1"/>
</dbReference>
<feature type="repeat" description="WD" evidence="7">
    <location>
        <begin position="291"/>
        <end position="333"/>
    </location>
</feature>